<organism evidence="1 2">
    <name type="scientific">Prunus armeniaca</name>
    <name type="common">Apricot</name>
    <name type="synonym">Armeniaca vulgaris</name>
    <dbReference type="NCBI Taxonomy" id="36596"/>
    <lineage>
        <taxon>Eukaryota</taxon>
        <taxon>Viridiplantae</taxon>
        <taxon>Streptophyta</taxon>
        <taxon>Embryophyta</taxon>
        <taxon>Tracheophyta</taxon>
        <taxon>Spermatophyta</taxon>
        <taxon>Magnoliopsida</taxon>
        <taxon>eudicotyledons</taxon>
        <taxon>Gunneridae</taxon>
        <taxon>Pentapetalae</taxon>
        <taxon>rosids</taxon>
        <taxon>fabids</taxon>
        <taxon>Rosales</taxon>
        <taxon>Rosaceae</taxon>
        <taxon>Amygdaloideae</taxon>
        <taxon>Amygdaleae</taxon>
        <taxon>Prunus</taxon>
    </lineage>
</organism>
<gene>
    <name evidence="1" type="ORF">CURHAP_LOCUS24289</name>
</gene>
<sequence length="124" mass="13877">MAPKRSKTTKVSIETPSWMSEEEATKHASEFQVVLVQEQSASLARLYCSLTLTLRGPYRTPLLGPHYHQAKPKNLLALDTRLVRAPFSYGLEDIDWGSWDANLERLGLKPDVPLPEVSFLGLIG</sequence>
<dbReference type="AlphaFoldDB" id="A0A6J5UJE2"/>
<dbReference type="EMBL" id="CAEKDK010000003">
    <property type="protein sequence ID" value="CAB4275404.1"/>
    <property type="molecule type" value="Genomic_DNA"/>
</dbReference>
<accession>A0A6J5UJE2</accession>
<protein>
    <submittedName>
        <fullName evidence="1">Uncharacterized protein</fullName>
    </submittedName>
</protein>
<dbReference type="Proteomes" id="UP000507222">
    <property type="component" value="Unassembled WGS sequence"/>
</dbReference>
<evidence type="ECO:0000313" key="1">
    <source>
        <dbReference type="EMBL" id="CAB4275404.1"/>
    </source>
</evidence>
<proteinExistence type="predicted"/>
<name>A0A6J5UJE2_PRUAR</name>
<reference evidence="1 2" key="1">
    <citation type="submission" date="2020-05" db="EMBL/GenBank/DDBJ databases">
        <authorList>
            <person name="Campoy J."/>
            <person name="Schneeberger K."/>
            <person name="Spophaly S."/>
        </authorList>
    </citation>
    <scope>NUCLEOTIDE SEQUENCE [LARGE SCALE GENOMIC DNA]</scope>
    <source>
        <strain evidence="1">PruArmRojPasFocal</strain>
    </source>
</reference>
<evidence type="ECO:0000313" key="2">
    <source>
        <dbReference type="Proteomes" id="UP000507222"/>
    </source>
</evidence>